<dbReference type="InterPro" id="IPR017946">
    <property type="entry name" value="PLC-like_Pdiesterase_TIM-brl"/>
</dbReference>
<evidence type="ECO:0000313" key="1">
    <source>
        <dbReference type="Proteomes" id="UP000694924"/>
    </source>
</evidence>
<dbReference type="SUPFAM" id="SSF51695">
    <property type="entry name" value="PLC-like phosphodiesterases"/>
    <property type="match status" value="1"/>
</dbReference>
<gene>
    <name evidence="2" type="primary">LOC107074415</name>
</gene>
<accession>A0ABM1JFS6</accession>
<dbReference type="PANTHER" id="PTHR13593">
    <property type="match status" value="1"/>
</dbReference>
<dbReference type="GeneID" id="107074415"/>
<proteinExistence type="predicted"/>
<sequence length="339" mass="39445">MERKYGSEQQYCTETYLNKNISKDNLEFWMTQLPEPLKDTPIIYLAIPVFISGSHNTMTYTIDQRNDVGPDEPAYIRALGRYCSILSKPIIFKWSITQKDNIKEQLNGGIRYLDLRVATKTRDNNIYFLHGLYGSEVIKPLKEIVSWLNDHTNEIIIIDFQHFYRFTEVDHGRLIAIINDIFHGKLCPTLAYFNHVSLNWLTSRKYQVIVIYRNVCAMNHSYLWPSVFWPTPWPNTVRVDQLVNFLNDKLKNRSTNIGFISQCLLTPNISYVIKHLCGDLHSTLTPKCQKATILWINLQKSGPKGVNIVITDFISEQNYLFSKTVIQTNLKLLRNSCNL</sequence>
<dbReference type="CDD" id="cd08616">
    <property type="entry name" value="PI-PLCXD1c"/>
    <property type="match status" value="1"/>
</dbReference>
<dbReference type="PANTHER" id="PTHR13593:SF113">
    <property type="entry name" value="SI:DKEY-266F7.9"/>
    <property type="match status" value="1"/>
</dbReference>
<dbReference type="Proteomes" id="UP000694924">
    <property type="component" value="Unplaced"/>
</dbReference>
<keyword evidence="1" id="KW-1185">Reference proteome</keyword>
<reference evidence="2" key="1">
    <citation type="submission" date="2025-08" db="UniProtKB">
        <authorList>
            <consortium name="RefSeq"/>
        </authorList>
    </citation>
    <scope>IDENTIFICATION</scope>
    <source>
        <tissue evidence="2">Whole body</tissue>
    </source>
</reference>
<dbReference type="Gene3D" id="3.20.20.190">
    <property type="entry name" value="Phosphatidylinositol (PI) phosphodiesterase"/>
    <property type="match status" value="1"/>
</dbReference>
<protein>
    <submittedName>
        <fullName evidence="2">PI-PLC X domain-containing protein 3 isoform X1</fullName>
    </submittedName>
</protein>
<organism evidence="1 2">
    <name type="scientific">Polistes dominula</name>
    <name type="common">European paper wasp</name>
    <name type="synonym">Vespa dominula</name>
    <dbReference type="NCBI Taxonomy" id="743375"/>
    <lineage>
        <taxon>Eukaryota</taxon>
        <taxon>Metazoa</taxon>
        <taxon>Ecdysozoa</taxon>
        <taxon>Arthropoda</taxon>
        <taxon>Hexapoda</taxon>
        <taxon>Insecta</taxon>
        <taxon>Pterygota</taxon>
        <taxon>Neoptera</taxon>
        <taxon>Endopterygota</taxon>
        <taxon>Hymenoptera</taxon>
        <taxon>Apocrita</taxon>
        <taxon>Aculeata</taxon>
        <taxon>Vespoidea</taxon>
        <taxon>Vespidae</taxon>
        <taxon>Polistinae</taxon>
        <taxon>Polistini</taxon>
        <taxon>Polistes</taxon>
    </lineage>
</organism>
<name>A0ABM1JFS6_POLDO</name>
<dbReference type="InterPro" id="IPR042158">
    <property type="entry name" value="PLCXD1/2/3"/>
</dbReference>
<evidence type="ECO:0000313" key="2">
    <source>
        <dbReference type="RefSeq" id="XP_015191314.1"/>
    </source>
</evidence>
<dbReference type="InterPro" id="IPR051057">
    <property type="entry name" value="PI-PLC_domain"/>
</dbReference>
<dbReference type="RefSeq" id="XP_015191314.1">
    <property type="nucleotide sequence ID" value="XM_015335828.1"/>
</dbReference>